<proteinExistence type="predicted"/>
<keyword evidence="1" id="KW-0812">Transmembrane</keyword>
<feature type="transmembrane region" description="Helical" evidence="1">
    <location>
        <begin position="6"/>
        <end position="31"/>
    </location>
</feature>
<sequence>MSDQVVSAVLAFLTGSVLAVVLFVPFVFVNYGRHGKLSGTRLTDEVTYAATEQNRVGTGA</sequence>
<evidence type="ECO:0000256" key="1">
    <source>
        <dbReference type="SAM" id="Phobius"/>
    </source>
</evidence>
<evidence type="ECO:0000313" key="3">
    <source>
        <dbReference type="Proteomes" id="UP000460157"/>
    </source>
</evidence>
<dbReference type="EMBL" id="WRPM01000088">
    <property type="protein sequence ID" value="MVT27101.1"/>
    <property type="molecule type" value="Genomic_DNA"/>
</dbReference>
<dbReference type="AlphaFoldDB" id="A0A7K1UM24"/>
<dbReference type="RefSeq" id="WP_157324736.1">
    <property type="nucleotide sequence ID" value="NZ_BMFX01000012.1"/>
</dbReference>
<keyword evidence="1" id="KW-1133">Transmembrane helix</keyword>
<keyword evidence="3" id="KW-1185">Reference proteome</keyword>
<reference evidence="2 3" key="1">
    <citation type="submission" date="2019-12" db="EMBL/GenBank/DDBJ databases">
        <title>Nesterenkonia muleiensis sp. nov., a novel actinobacterium isolated from sap of Populus euphratica.</title>
        <authorList>
            <person name="Wang R."/>
        </authorList>
    </citation>
    <scope>NUCLEOTIDE SEQUENCE [LARGE SCALE GENOMIC DNA]</scope>
    <source>
        <strain evidence="2 3">F10</strain>
    </source>
</reference>
<protein>
    <submittedName>
        <fullName evidence="2">Uncharacterized protein</fullName>
    </submittedName>
</protein>
<evidence type="ECO:0000313" key="2">
    <source>
        <dbReference type="EMBL" id="MVT27101.1"/>
    </source>
</evidence>
<name>A0A7K1UM24_9MICC</name>
<comment type="caution">
    <text evidence="2">The sequence shown here is derived from an EMBL/GenBank/DDBJ whole genome shotgun (WGS) entry which is preliminary data.</text>
</comment>
<accession>A0A7K1UM24</accession>
<dbReference type="Proteomes" id="UP000460157">
    <property type="component" value="Unassembled WGS sequence"/>
</dbReference>
<keyword evidence="1" id="KW-0472">Membrane</keyword>
<gene>
    <name evidence="2" type="ORF">GNZ21_12185</name>
</gene>
<organism evidence="2 3">
    <name type="scientific">Nesterenkonia alkaliphila</name>
    <dbReference type="NCBI Taxonomy" id="1463631"/>
    <lineage>
        <taxon>Bacteria</taxon>
        <taxon>Bacillati</taxon>
        <taxon>Actinomycetota</taxon>
        <taxon>Actinomycetes</taxon>
        <taxon>Micrococcales</taxon>
        <taxon>Micrococcaceae</taxon>
        <taxon>Nesterenkonia</taxon>
    </lineage>
</organism>